<organism evidence="1 2">
    <name type="scientific">Linum trigynum</name>
    <dbReference type="NCBI Taxonomy" id="586398"/>
    <lineage>
        <taxon>Eukaryota</taxon>
        <taxon>Viridiplantae</taxon>
        <taxon>Streptophyta</taxon>
        <taxon>Embryophyta</taxon>
        <taxon>Tracheophyta</taxon>
        <taxon>Spermatophyta</taxon>
        <taxon>Magnoliopsida</taxon>
        <taxon>eudicotyledons</taxon>
        <taxon>Gunneridae</taxon>
        <taxon>Pentapetalae</taxon>
        <taxon>rosids</taxon>
        <taxon>fabids</taxon>
        <taxon>Malpighiales</taxon>
        <taxon>Linaceae</taxon>
        <taxon>Linum</taxon>
    </lineage>
</organism>
<accession>A0AAV2EM02</accession>
<proteinExistence type="predicted"/>
<reference evidence="1 2" key="1">
    <citation type="submission" date="2024-04" db="EMBL/GenBank/DDBJ databases">
        <authorList>
            <person name="Fracassetti M."/>
        </authorList>
    </citation>
    <scope>NUCLEOTIDE SEQUENCE [LARGE SCALE GENOMIC DNA]</scope>
</reference>
<dbReference type="AlphaFoldDB" id="A0AAV2EM02"/>
<evidence type="ECO:0000313" key="2">
    <source>
        <dbReference type="Proteomes" id="UP001497516"/>
    </source>
</evidence>
<keyword evidence="2" id="KW-1185">Reference proteome</keyword>
<sequence>MVFFPTGSNFDQIGFLVLEAKEGSLNAFGNATGGVYSANKQLSQRIRGVLVNPVAGSGWLGELVERWCIWVPERFKALPL</sequence>
<evidence type="ECO:0000313" key="1">
    <source>
        <dbReference type="EMBL" id="CAL1386970.1"/>
    </source>
</evidence>
<dbReference type="Proteomes" id="UP001497516">
    <property type="component" value="Chromosome 5"/>
</dbReference>
<dbReference type="EMBL" id="OZ034818">
    <property type="protein sequence ID" value="CAL1386970.1"/>
    <property type="molecule type" value="Genomic_DNA"/>
</dbReference>
<protein>
    <submittedName>
        <fullName evidence="1">Uncharacterized protein</fullName>
    </submittedName>
</protein>
<name>A0AAV2EM02_9ROSI</name>
<gene>
    <name evidence="1" type="ORF">LTRI10_LOCUS27984</name>
</gene>